<reference evidence="2 3" key="1">
    <citation type="submission" date="2018-11" db="EMBL/GenBank/DDBJ databases">
        <title>Genomic Encyclopedia of Type Strains, Phase IV (KMG-IV): sequencing the most valuable type-strain genomes for metagenomic binning, comparative biology and taxonomic classification.</title>
        <authorList>
            <person name="Goeker M."/>
        </authorList>
    </citation>
    <scope>NUCLEOTIDE SEQUENCE [LARGE SCALE GENOMIC DNA]</scope>
    <source>
        <strain evidence="2 3">DSM 102936</strain>
    </source>
</reference>
<dbReference type="Pfam" id="PF00723">
    <property type="entry name" value="Glyco_hydro_15"/>
    <property type="match status" value="2"/>
</dbReference>
<accession>A0A3N5AY49</accession>
<dbReference type="InterPro" id="IPR008928">
    <property type="entry name" value="6-hairpin_glycosidase_sf"/>
</dbReference>
<evidence type="ECO:0000313" key="2">
    <source>
        <dbReference type="EMBL" id="RPF49919.1"/>
    </source>
</evidence>
<name>A0A3N5AY49_9THEO</name>
<sequence length="653" mass="74002">MPREIVLGNGTMLVNFDKFYHLRDLYYPYVGMENHFGMGKGEVGLWVNGAFSWVGGDGWEITMRYQEYTLVAETEAVHTGLGVAIRFTDAVDCQENILLRRAEIENLADEAREFRVFFFHDFNIAGFDVGDTALYDPSTATLIHYKRDYYFLLNGRFGGQGIKQYSIRKRFPGGQGSRADAEDGVLLSNPADQGAVNSTVGLAAEIPPQGKEVLFFWVVAGRNFHEVWEKNTLVLNEGPETLLKRTAIYWQNWVRKAENDFGDLPEEVVRLYRRSLLILRTQIDRRGAILAANDSDILLTNRDHYSYVWPRDGALVSYALDRAGYPELTVPFYHFAARTLSEGGYHWHKYNPEGSVGSSWQSWVRDGEFQLPIQEDETALVLWALWEHYRRYRSFCFLAELYPKLVKPAAAFMAGYRDPGSGLPLPSYDLWEERCGIFTFTASAVYAGLHAASLCAALLGDVKSAVRWEEAAEAVKTGILTELYSEELGRFIRGFYPVAGEKVTPDYTLDASLWGVWGFGVLPATDPRVVRTMEAVRDGLWVKTEVGGLARYANDYYFRRSDDIARVPGNPWFICTLWLAGWHVARAQCREDLAAARELIEWAVRYSLPTGIMAEQVHPYTGEPLSVAPLTWSHATFVQVVGDYGRRWCELGP</sequence>
<evidence type="ECO:0000313" key="3">
    <source>
        <dbReference type="Proteomes" id="UP000282654"/>
    </source>
</evidence>
<dbReference type="Proteomes" id="UP000282654">
    <property type="component" value="Unassembled WGS sequence"/>
</dbReference>
<keyword evidence="3" id="KW-1185">Reference proteome</keyword>
<organism evidence="2 3">
    <name type="scientific">Thermodesulfitimonas autotrophica</name>
    <dbReference type="NCBI Taxonomy" id="1894989"/>
    <lineage>
        <taxon>Bacteria</taxon>
        <taxon>Bacillati</taxon>
        <taxon>Bacillota</taxon>
        <taxon>Clostridia</taxon>
        <taxon>Thermoanaerobacterales</taxon>
        <taxon>Thermoanaerobacteraceae</taxon>
        <taxon>Thermodesulfitimonas</taxon>
    </lineage>
</organism>
<feature type="domain" description="GH15-like" evidence="1">
    <location>
        <begin position="283"/>
        <end position="580"/>
    </location>
</feature>
<evidence type="ECO:0000259" key="1">
    <source>
        <dbReference type="Pfam" id="PF00723"/>
    </source>
</evidence>
<comment type="caution">
    <text evidence="2">The sequence shown here is derived from an EMBL/GenBank/DDBJ whole genome shotgun (WGS) entry which is preliminary data.</text>
</comment>
<proteinExistence type="predicted"/>
<gene>
    <name evidence="2" type="ORF">EDD75_0745</name>
</gene>
<dbReference type="InterPro" id="IPR012341">
    <property type="entry name" value="6hp_glycosidase-like_sf"/>
</dbReference>
<dbReference type="PANTHER" id="PTHR31616">
    <property type="entry name" value="TREHALASE"/>
    <property type="match status" value="1"/>
</dbReference>
<dbReference type="GO" id="GO:0005975">
    <property type="term" value="P:carbohydrate metabolic process"/>
    <property type="evidence" value="ECO:0007669"/>
    <property type="project" value="InterPro"/>
</dbReference>
<feature type="domain" description="GH15-like" evidence="1">
    <location>
        <begin position="596"/>
        <end position="640"/>
    </location>
</feature>
<protein>
    <submittedName>
        <fullName evidence="2">Glucoamylase</fullName>
    </submittedName>
</protein>
<dbReference type="OrthoDB" id="3902805at2"/>
<dbReference type="Gene3D" id="1.50.10.10">
    <property type="match status" value="1"/>
</dbReference>
<dbReference type="GO" id="GO:0004553">
    <property type="term" value="F:hydrolase activity, hydrolyzing O-glycosyl compounds"/>
    <property type="evidence" value="ECO:0007669"/>
    <property type="project" value="TreeGrafter"/>
</dbReference>
<dbReference type="EMBL" id="RKRE01000001">
    <property type="protein sequence ID" value="RPF49919.1"/>
    <property type="molecule type" value="Genomic_DNA"/>
</dbReference>
<dbReference type="InterPro" id="IPR011613">
    <property type="entry name" value="GH15-like"/>
</dbReference>
<dbReference type="AlphaFoldDB" id="A0A3N5AY49"/>
<dbReference type="PANTHER" id="PTHR31616:SF13">
    <property type="entry name" value="GLUCAN 1,4-ALPHA-GLUCOSIDASE"/>
    <property type="match status" value="1"/>
</dbReference>
<dbReference type="SUPFAM" id="SSF48208">
    <property type="entry name" value="Six-hairpin glycosidases"/>
    <property type="match status" value="1"/>
</dbReference>
<dbReference type="RefSeq" id="WP_123928151.1">
    <property type="nucleotide sequence ID" value="NZ_RKRE01000001.1"/>
</dbReference>